<name>A0ABN6VFU7_9HYPH</name>
<reference evidence="2 3" key="1">
    <citation type="journal article" date="2023" name="Int. J. Syst. Evol. Microbiol.">
        <title>Methylocystis iwaonis sp. nov., a type II methane-oxidizing bacterium from surface soil of a rice paddy field in Japan, and emended description of the genus Methylocystis (ex Whittenbury et al. 1970) Bowman et al. 1993.</title>
        <authorList>
            <person name="Kaise H."/>
            <person name="Sawadogo J.B."/>
            <person name="Alam M.S."/>
            <person name="Ueno C."/>
            <person name="Dianou D."/>
            <person name="Shinjo R."/>
            <person name="Asakawa S."/>
        </authorList>
    </citation>
    <scope>NUCLEOTIDE SEQUENCE [LARGE SCALE GENOMIC DNA]</scope>
    <source>
        <strain evidence="2 3">SS37A-Re</strain>
    </source>
</reference>
<feature type="coiled-coil region" evidence="1">
    <location>
        <begin position="26"/>
        <end position="53"/>
    </location>
</feature>
<keyword evidence="1" id="KW-0175">Coiled coil</keyword>
<keyword evidence="3" id="KW-1185">Reference proteome</keyword>
<gene>
    <name evidence="2" type="ORF">SS37A_05610</name>
</gene>
<evidence type="ECO:0000256" key="1">
    <source>
        <dbReference type="SAM" id="Coils"/>
    </source>
</evidence>
<accession>A0ABN6VFU7</accession>
<dbReference type="RefSeq" id="WP_281930328.1">
    <property type="nucleotide sequence ID" value="NZ_AP027142.1"/>
</dbReference>
<evidence type="ECO:0000313" key="3">
    <source>
        <dbReference type="Proteomes" id="UP001317629"/>
    </source>
</evidence>
<evidence type="ECO:0000313" key="2">
    <source>
        <dbReference type="EMBL" id="BDV33032.1"/>
    </source>
</evidence>
<dbReference type="EMBL" id="AP027142">
    <property type="protein sequence ID" value="BDV33032.1"/>
    <property type="molecule type" value="Genomic_DNA"/>
</dbReference>
<protein>
    <submittedName>
        <fullName evidence="2">Uncharacterized protein</fullName>
    </submittedName>
</protein>
<proteinExistence type="predicted"/>
<sequence>MTKSTLQIGRVQAGKDARGEVVLPSLSECRQLAQGLRDQLDSLEQKIQMAHDRLIADAHLNGENERLVYSASATVILSIAASMMEFTSYRMGRPFDESAFLAAARVAVQSGGERSGGKCEPLGPSVVASILATDERDSQSD</sequence>
<organism evidence="2 3">
    <name type="scientific">Methylocystis iwaonis</name>
    <dbReference type="NCBI Taxonomy" id="2885079"/>
    <lineage>
        <taxon>Bacteria</taxon>
        <taxon>Pseudomonadati</taxon>
        <taxon>Pseudomonadota</taxon>
        <taxon>Alphaproteobacteria</taxon>
        <taxon>Hyphomicrobiales</taxon>
        <taxon>Methylocystaceae</taxon>
        <taxon>Methylocystis</taxon>
    </lineage>
</organism>
<dbReference type="Proteomes" id="UP001317629">
    <property type="component" value="Chromosome"/>
</dbReference>